<gene>
    <name evidence="2" type="ORF">ZOSMA_235G00070</name>
</gene>
<protein>
    <submittedName>
        <fullName evidence="2">Uncharacterized protein</fullName>
    </submittedName>
</protein>
<dbReference type="EMBL" id="LFYR01000829">
    <property type="protein sequence ID" value="KMZ68601.1"/>
    <property type="molecule type" value="Genomic_DNA"/>
</dbReference>
<comment type="caution">
    <text evidence="2">The sequence shown here is derived from an EMBL/GenBank/DDBJ whole genome shotgun (WGS) entry which is preliminary data.</text>
</comment>
<evidence type="ECO:0000313" key="2">
    <source>
        <dbReference type="EMBL" id="KMZ68601.1"/>
    </source>
</evidence>
<keyword evidence="3" id="KW-1185">Reference proteome</keyword>
<reference evidence="3" key="1">
    <citation type="journal article" date="2016" name="Nature">
        <title>The genome of the seagrass Zostera marina reveals angiosperm adaptation to the sea.</title>
        <authorList>
            <person name="Olsen J.L."/>
            <person name="Rouze P."/>
            <person name="Verhelst B."/>
            <person name="Lin Y.-C."/>
            <person name="Bayer T."/>
            <person name="Collen J."/>
            <person name="Dattolo E."/>
            <person name="De Paoli E."/>
            <person name="Dittami S."/>
            <person name="Maumus F."/>
            <person name="Michel G."/>
            <person name="Kersting A."/>
            <person name="Lauritano C."/>
            <person name="Lohaus R."/>
            <person name="Toepel M."/>
            <person name="Tonon T."/>
            <person name="Vanneste K."/>
            <person name="Amirebrahimi M."/>
            <person name="Brakel J."/>
            <person name="Bostroem C."/>
            <person name="Chovatia M."/>
            <person name="Grimwood J."/>
            <person name="Jenkins J.W."/>
            <person name="Jueterbock A."/>
            <person name="Mraz A."/>
            <person name="Stam W.T."/>
            <person name="Tice H."/>
            <person name="Bornberg-Bauer E."/>
            <person name="Green P.J."/>
            <person name="Pearson G.A."/>
            <person name="Procaccini G."/>
            <person name="Duarte C.M."/>
            <person name="Schmutz J."/>
            <person name="Reusch T.B.H."/>
            <person name="Van de Peer Y."/>
        </authorList>
    </citation>
    <scope>NUCLEOTIDE SEQUENCE [LARGE SCALE GENOMIC DNA]</scope>
    <source>
        <strain evidence="3">cv. Finnish</strain>
    </source>
</reference>
<feature type="compositionally biased region" description="Basic and acidic residues" evidence="1">
    <location>
        <begin position="99"/>
        <end position="108"/>
    </location>
</feature>
<dbReference type="AlphaFoldDB" id="A0A0K9PI36"/>
<sequence length="411" mass="46741">MSRCSPYSFSEFKKQKEERIVSSIKLLKEKGSDNRNEAKEKRRKEKKGKNHEKKSKNLDKRSKNLDKIKDRREKKIKKDITKDDTLAKNEKKHSSRKRTLVERSNLDSKCDYHPKTTKEGEIEQLERSSLTEELCLPASQYVCDSPDSCQNSHKRTKLNAIDVPKNTFGNGLLIRLQLSKQGDNLPKQPSVALRQQREPVERPVLANPACLKLPIQTQSEQASLMEQPCLPKIDQSEVKQVGSCLPMINQSEVKQVGPCFSTINQSEVKQVAPCLPFLKKDAALPSIKIEQPGFSGRSETTLSLCQEKSNTAIDDLNFFKGCQLSGKSRKKEAKFRDLIINWQSCPLQVGHSDEVDQNWLFGDSVQKKQQDVLLQGKEIAKADENIIVPSWPPQTHLLKPDLIVLPYILPF</sequence>
<feature type="compositionally biased region" description="Basic and acidic residues" evidence="1">
    <location>
        <begin position="25"/>
        <end position="40"/>
    </location>
</feature>
<organism evidence="2 3">
    <name type="scientific">Zostera marina</name>
    <name type="common">Eelgrass</name>
    <dbReference type="NCBI Taxonomy" id="29655"/>
    <lineage>
        <taxon>Eukaryota</taxon>
        <taxon>Viridiplantae</taxon>
        <taxon>Streptophyta</taxon>
        <taxon>Embryophyta</taxon>
        <taxon>Tracheophyta</taxon>
        <taxon>Spermatophyta</taxon>
        <taxon>Magnoliopsida</taxon>
        <taxon>Liliopsida</taxon>
        <taxon>Zosteraceae</taxon>
        <taxon>Zostera</taxon>
    </lineage>
</organism>
<feature type="compositionally biased region" description="Basic residues" evidence="1">
    <location>
        <begin position="41"/>
        <end position="54"/>
    </location>
</feature>
<dbReference type="STRING" id="29655.A0A0K9PI36"/>
<feature type="compositionally biased region" description="Basic and acidic residues" evidence="1">
    <location>
        <begin position="55"/>
        <end position="89"/>
    </location>
</feature>
<accession>A0A0K9PI36</accession>
<dbReference type="PANTHER" id="PTHR34660:SF7">
    <property type="entry name" value="DNA LIGASE-LIKE PROTEIN"/>
    <property type="match status" value="1"/>
</dbReference>
<dbReference type="PANTHER" id="PTHR34660">
    <property type="entry name" value="MYB-LIKE PROTEIN X"/>
    <property type="match status" value="1"/>
</dbReference>
<evidence type="ECO:0000256" key="1">
    <source>
        <dbReference type="SAM" id="MobiDB-lite"/>
    </source>
</evidence>
<dbReference type="Proteomes" id="UP000036987">
    <property type="component" value="Unassembled WGS sequence"/>
</dbReference>
<proteinExistence type="predicted"/>
<dbReference type="OrthoDB" id="778084at2759"/>
<name>A0A0K9PI36_ZOSMR</name>
<feature type="region of interest" description="Disordered" evidence="1">
    <location>
        <begin position="25"/>
        <end position="108"/>
    </location>
</feature>
<evidence type="ECO:0000313" key="3">
    <source>
        <dbReference type="Proteomes" id="UP000036987"/>
    </source>
</evidence>